<gene>
    <name evidence="2" type="ORF">Q3M24_16840</name>
</gene>
<keyword evidence="1" id="KW-0472">Membrane</keyword>
<organism evidence="2">
    <name type="scientific">Candidatus Electrothrix aestuarii</name>
    <dbReference type="NCBI Taxonomy" id="3062594"/>
    <lineage>
        <taxon>Bacteria</taxon>
        <taxon>Pseudomonadati</taxon>
        <taxon>Thermodesulfobacteriota</taxon>
        <taxon>Desulfobulbia</taxon>
        <taxon>Desulfobulbales</taxon>
        <taxon>Desulfobulbaceae</taxon>
        <taxon>Candidatus Electrothrix</taxon>
    </lineage>
</organism>
<sequence>MDKICLVTFLRERTGTDQQGFTLIELVVVMVLISITAAFTMPKIQSSLYSNELSATAQRFVGLVTEAGQEARAKHIAFILRFDRETKAFLAIPVSTGPETAEEEAEKAYLRAKLDDSVTLTGIETKNEDSPTDSDDTGIRFTTKGYTRKAAIHFESDTGDQVTVMLSPFLGVARILEGHVSLEQDQITLNR</sequence>
<dbReference type="Pfam" id="PF07963">
    <property type="entry name" value="N_methyl"/>
    <property type="match status" value="1"/>
</dbReference>
<dbReference type="InterPro" id="IPR045584">
    <property type="entry name" value="Pilin-like"/>
</dbReference>
<dbReference type="NCBIfam" id="TIGR02532">
    <property type="entry name" value="IV_pilin_GFxxxE"/>
    <property type="match status" value="1"/>
</dbReference>
<keyword evidence="1" id="KW-0812">Transmembrane</keyword>
<evidence type="ECO:0000256" key="1">
    <source>
        <dbReference type="SAM" id="Phobius"/>
    </source>
</evidence>
<reference evidence="2" key="2">
    <citation type="submission" date="2024-06" db="EMBL/GenBank/DDBJ databases">
        <authorList>
            <person name="Plum-Jensen L.E."/>
            <person name="Schramm A."/>
            <person name="Marshall I.P.G."/>
        </authorList>
    </citation>
    <scope>NUCLEOTIDE SEQUENCE</scope>
    <source>
        <strain evidence="2">Rat1</strain>
    </source>
</reference>
<feature type="transmembrane region" description="Helical" evidence="1">
    <location>
        <begin position="21"/>
        <end position="41"/>
    </location>
</feature>
<dbReference type="Gene3D" id="3.30.700.10">
    <property type="entry name" value="Glycoprotein, Type 4 Pilin"/>
    <property type="match status" value="1"/>
</dbReference>
<keyword evidence="1" id="KW-1133">Transmembrane helix</keyword>
<name>A0AAU8LRN6_9BACT</name>
<evidence type="ECO:0000313" key="2">
    <source>
        <dbReference type="EMBL" id="XCN71958.1"/>
    </source>
</evidence>
<dbReference type="EMBL" id="CP159373">
    <property type="protein sequence ID" value="XCN71958.1"/>
    <property type="molecule type" value="Genomic_DNA"/>
</dbReference>
<dbReference type="SUPFAM" id="SSF54523">
    <property type="entry name" value="Pili subunits"/>
    <property type="match status" value="1"/>
</dbReference>
<dbReference type="KEGG" id="eaj:Q3M24_16840"/>
<dbReference type="AlphaFoldDB" id="A0AAU8LRN6"/>
<protein>
    <submittedName>
        <fullName evidence="2">Type II secretion system protein</fullName>
    </submittedName>
</protein>
<proteinExistence type="predicted"/>
<dbReference type="PROSITE" id="PS00409">
    <property type="entry name" value="PROKAR_NTER_METHYL"/>
    <property type="match status" value="1"/>
</dbReference>
<dbReference type="InterPro" id="IPR012902">
    <property type="entry name" value="N_methyl_site"/>
</dbReference>
<accession>A0AAU8LRN6</accession>
<reference evidence="2" key="1">
    <citation type="journal article" date="2024" name="Syst. Appl. Microbiol.">
        <title>First single-strain enrichments of Electrothrix cable bacteria, description of E. aestuarii sp. nov. and E. rattekaaiensis sp. nov., and proposal of a cable bacteria taxonomy following the rules of the SeqCode.</title>
        <authorList>
            <person name="Plum-Jensen L.E."/>
            <person name="Schramm A."/>
            <person name="Marshall I.P.G."/>
        </authorList>
    </citation>
    <scope>NUCLEOTIDE SEQUENCE</scope>
    <source>
        <strain evidence="2">Rat1</strain>
    </source>
</reference>